<dbReference type="EMBL" id="VSRR010000105">
    <property type="protein sequence ID" value="MPC10194.1"/>
    <property type="molecule type" value="Genomic_DNA"/>
</dbReference>
<dbReference type="Proteomes" id="UP000324222">
    <property type="component" value="Unassembled WGS sequence"/>
</dbReference>
<organism evidence="1 2">
    <name type="scientific">Portunus trituberculatus</name>
    <name type="common">Swimming crab</name>
    <name type="synonym">Neptunus trituberculatus</name>
    <dbReference type="NCBI Taxonomy" id="210409"/>
    <lineage>
        <taxon>Eukaryota</taxon>
        <taxon>Metazoa</taxon>
        <taxon>Ecdysozoa</taxon>
        <taxon>Arthropoda</taxon>
        <taxon>Crustacea</taxon>
        <taxon>Multicrustacea</taxon>
        <taxon>Malacostraca</taxon>
        <taxon>Eumalacostraca</taxon>
        <taxon>Eucarida</taxon>
        <taxon>Decapoda</taxon>
        <taxon>Pleocyemata</taxon>
        <taxon>Brachyura</taxon>
        <taxon>Eubrachyura</taxon>
        <taxon>Portunoidea</taxon>
        <taxon>Portunidae</taxon>
        <taxon>Portuninae</taxon>
        <taxon>Portunus</taxon>
    </lineage>
</organism>
<name>A0A5B7CNI8_PORTR</name>
<reference evidence="1 2" key="1">
    <citation type="submission" date="2019-05" db="EMBL/GenBank/DDBJ databases">
        <title>Another draft genome of Portunus trituberculatus and its Hox gene families provides insights of decapod evolution.</title>
        <authorList>
            <person name="Jeong J.-H."/>
            <person name="Song I."/>
            <person name="Kim S."/>
            <person name="Choi T."/>
            <person name="Kim D."/>
            <person name="Ryu S."/>
            <person name="Kim W."/>
        </authorList>
    </citation>
    <scope>NUCLEOTIDE SEQUENCE [LARGE SCALE GENOMIC DNA]</scope>
    <source>
        <tissue evidence="1">Muscle</tissue>
    </source>
</reference>
<protein>
    <submittedName>
        <fullName evidence="1">Uncharacterized protein</fullName>
    </submittedName>
</protein>
<keyword evidence="2" id="KW-1185">Reference proteome</keyword>
<comment type="caution">
    <text evidence="1">The sequence shown here is derived from an EMBL/GenBank/DDBJ whole genome shotgun (WGS) entry which is preliminary data.</text>
</comment>
<evidence type="ECO:0000313" key="2">
    <source>
        <dbReference type="Proteomes" id="UP000324222"/>
    </source>
</evidence>
<dbReference type="AlphaFoldDB" id="A0A5B7CNI8"/>
<gene>
    <name evidence="1" type="ORF">E2C01_002825</name>
</gene>
<evidence type="ECO:0000313" key="1">
    <source>
        <dbReference type="EMBL" id="MPC10194.1"/>
    </source>
</evidence>
<proteinExistence type="predicted"/>
<sequence>MNLIGASGPHLHVWLVVRCRRIEREGTHSFKLSLVWRKYRCERLGPVNINPFRIRLPSIKLPFHCLEQRRGRTSLGTRVSLSDSLIQRREIPDKSKKSIVFGSRTAIFLATDKGHLSAGVTVISADLSGIMSLEGRLSGRPVRCVSRRLALQVRSEKATLIVIAVRKRDLGVFF</sequence>
<accession>A0A5B7CNI8</accession>